<comment type="caution">
    <text evidence="2">The sequence shown here is derived from an EMBL/GenBank/DDBJ whole genome shotgun (WGS) entry which is preliminary data.</text>
</comment>
<reference evidence="2 3" key="1">
    <citation type="submission" date="2017-10" db="EMBL/GenBank/DDBJ databases">
        <title>Sequencing the genomes of 1000 actinobacteria strains.</title>
        <authorList>
            <person name="Klenk H.-P."/>
        </authorList>
    </citation>
    <scope>NUCLEOTIDE SEQUENCE [LARGE SCALE GENOMIC DNA]</scope>
    <source>
        <strain evidence="2 3">DSM 21798</strain>
    </source>
</reference>
<dbReference type="InterPro" id="IPR036291">
    <property type="entry name" value="NAD(P)-bd_dom_sf"/>
</dbReference>
<proteinExistence type="predicted"/>
<evidence type="ECO:0000259" key="1">
    <source>
        <dbReference type="Pfam" id="PF13460"/>
    </source>
</evidence>
<dbReference type="PANTHER" id="PTHR12126">
    <property type="entry name" value="NADH-UBIQUINONE OXIDOREDUCTASE 39 KDA SUBUNIT-RELATED"/>
    <property type="match status" value="1"/>
</dbReference>
<dbReference type="EMBL" id="PDJE01000001">
    <property type="protein sequence ID" value="PFG29628.1"/>
    <property type="molecule type" value="Genomic_DNA"/>
</dbReference>
<dbReference type="RefSeq" id="WP_098406184.1">
    <property type="nucleotide sequence ID" value="NZ_PDJE01000001.1"/>
</dbReference>
<protein>
    <submittedName>
        <fullName evidence="2">Uncharacterized protein YbjT (DUF2867 family)</fullName>
    </submittedName>
</protein>
<dbReference type="AlphaFoldDB" id="A0A2A9DSH2"/>
<dbReference type="InterPro" id="IPR051207">
    <property type="entry name" value="ComplexI_NDUFA9_subunit"/>
</dbReference>
<name>A0A2A9DSH2_9MICO</name>
<dbReference type="Pfam" id="PF13460">
    <property type="entry name" value="NAD_binding_10"/>
    <property type="match status" value="1"/>
</dbReference>
<dbReference type="PANTHER" id="PTHR12126:SF11">
    <property type="entry name" value="NADH DEHYDROGENASE [UBIQUINONE] 1 ALPHA SUBCOMPLEX SUBUNIT 9, MITOCHONDRIAL"/>
    <property type="match status" value="1"/>
</dbReference>
<evidence type="ECO:0000313" key="2">
    <source>
        <dbReference type="EMBL" id="PFG29628.1"/>
    </source>
</evidence>
<evidence type="ECO:0000313" key="3">
    <source>
        <dbReference type="Proteomes" id="UP000221369"/>
    </source>
</evidence>
<dbReference type="GO" id="GO:0044877">
    <property type="term" value="F:protein-containing complex binding"/>
    <property type="evidence" value="ECO:0007669"/>
    <property type="project" value="TreeGrafter"/>
</dbReference>
<dbReference type="InterPro" id="IPR016040">
    <property type="entry name" value="NAD(P)-bd_dom"/>
</dbReference>
<sequence length="259" mass="27270">MSAILVTGGTGTIGSYVVESLRALGRDVRTVSRHAHVPADGTSHVVCDLRTGDGLADAMRDVETVLHLAGGASGDGALTATVARAARTASVAHLVLISVIGADAMPIGYFREKKAAESVVRESRVPFSILRAAQAHSLVLPLAQMMSKLPLVPNPTGLRFEPVDPRDIADRLVEIAEGTPAGLVPDIAGPQVYSLRELVQSYADAVGKRCAFVRVRIPGAIGRAYRAGENLAARDADHGERTWEGYIAEHGALVVSARK</sequence>
<feature type="domain" description="NAD(P)-binding" evidence="1">
    <location>
        <begin position="8"/>
        <end position="133"/>
    </location>
</feature>
<dbReference type="Gene3D" id="3.40.50.720">
    <property type="entry name" value="NAD(P)-binding Rossmann-like Domain"/>
    <property type="match status" value="1"/>
</dbReference>
<accession>A0A2A9DSH2</accession>
<dbReference type="Proteomes" id="UP000221369">
    <property type="component" value="Unassembled WGS sequence"/>
</dbReference>
<keyword evidence="3" id="KW-1185">Reference proteome</keyword>
<organism evidence="2 3">
    <name type="scientific">Paramicrobacterium agarici</name>
    <dbReference type="NCBI Taxonomy" id="630514"/>
    <lineage>
        <taxon>Bacteria</taxon>
        <taxon>Bacillati</taxon>
        <taxon>Actinomycetota</taxon>
        <taxon>Actinomycetes</taxon>
        <taxon>Micrococcales</taxon>
        <taxon>Microbacteriaceae</taxon>
        <taxon>Paramicrobacterium</taxon>
    </lineage>
</organism>
<gene>
    <name evidence="2" type="ORF">ATJ78_0539</name>
</gene>
<dbReference type="SUPFAM" id="SSF51735">
    <property type="entry name" value="NAD(P)-binding Rossmann-fold domains"/>
    <property type="match status" value="1"/>
</dbReference>